<sequence>MKRSSLFSLCIYLAVALPATLAAEVTFASLIGEMLDRDSIARWPSPEFTCHQASSYDRRSISKDKDGWFANDDFSGRIRTETRDGRKEEVLMEDDGPGCLVRFWMTTDSTKPDGGVLRFYLDGAEQPALSFPAFDLLSTDLKLPLAFLTPHPGYAPNGLGGSTMMLPIPYAKSCKVTWEEKSAGKRYFQINYRRYAKGSVVRSFTSQALEAARPVLEKASEQLLHPADESASPATTGNFTLAPDAEKTIELPPGPSALRFIRFKLDSSGSDGLDHALRSLIVRIRFDDEETVWCPASDFFASAVGVNAMNNWHNTATPDGTMTSRWVMPYEKTGSITLQNLGTATVSGSLQSGTSPWKWDGRSMHFHTAWHSEAGMRTPPVREWNFARISGRGVYAGDTLALFNEVPTWYGEGDEKITVDGETFPSHFGTGTEDYYGYSFAPRLNMQTPWANLTRVDDPQTLGHNIMSRSRSLDGIPFRESLDFDLELMSWAPTRLGYAATARWYAFPGNKSLHPPDPTSATARIPTLEDARREPAGFPGVIDAESQEIIASTPGLVHETQDMRVFGIGLWSRGKQLLVRGTKVGDFITLQVPAPDAKPHELFITATRARDYGILRFTVNGQTSKNSFDGYAPDVVPAERLSLGSFTPVDGRYRIKVQVSGANPDSKDYRYYLGIDSFQIE</sequence>
<gene>
    <name evidence="2" type="ORF">HHL09_23865</name>
</gene>
<evidence type="ECO:0000256" key="1">
    <source>
        <dbReference type="SAM" id="SignalP"/>
    </source>
</evidence>
<protein>
    <submittedName>
        <fullName evidence="2">DUF2961 domain-containing protein</fullName>
    </submittedName>
</protein>
<feature type="signal peptide" evidence="1">
    <location>
        <begin position="1"/>
        <end position="22"/>
    </location>
</feature>
<proteinExistence type="predicted"/>
<evidence type="ECO:0000313" key="2">
    <source>
        <dbReference type="EMBL" id="QJE98689.1"/>
    </source>
</evidence>
<name>A0A858RQR9_9BACT</name>
<organism evidence="2 3">
    <name type="scientific">Luteolibacter luteus</name>
    <dbReference type="NCBI Taxonomy" id="2728835"/>
    <lineage>
        <taxon>Bacteria</taxon>
        <taxon>Pseudomonadati</taxon>
        <taxon>Verrucomicrobiota</taxon>
        <taxon>Verrucomicrobiia</taxon>
        <taxon>Verrucomicrobiales</taxon>
        <taxon>Verrucomicrobiaceae</taxon>
        <taxon>Luteolibacter</taxon>
    </lineage>
</organism>
<dbReference type="Proteomes" id="UP000501812">
    <property type="component" value="Chromosome"/>
</dbReference>
<dbReference type="KEGG" id="luo:HHL09_23865"/>
<feature type="chain" id="PRO_5032617712" evidence="1">
    <location>
        <begin position="23"/>
        <end position="681"/>
    </location>
</feature>
<dbReference type="Gene3D" id="2.60.120.1390">
    <property type="match status" value="2"/>
</dbReference>
<dbReference type="EMBL" id="CP051774">
    <property type="protein sequence ID" value="QJE98689.1"/>
    <property type="molecule type" value="Genomic_DNA"/>
</dbReference>
<dbReference type="Pfam" id="PF11175">
    <property type="entry name" value="DUF2961"/>
    <property type="match status" value="1"/>
</dbReference>
<keyword evidence="3" id="KW-1185">Reference proteome</keyword>
<reference evidence="2 3" key="1">
    <citation type="submission" date="2020-04" db="EMBL/GenBank/DDBJ databases">
        <title>Luteolibacter sp. G-1-1-1 isolated from soil.</title>
        <authorList>
            <person name="Dahal R.H."/>
        </authorList>
    </citation>
    <scope>NUCLEOTIDE SEQUENCE [LARGE SCALE GENOMIC DNA]</scope>
    <source>
        <strain evidence="2 3">G-1-1-1</strain>
    </source>
</reference>
<dbReference type="AlphaFoldDB" id="A0A858RQR9"/>
<dbReference type="InterPro" id="IPR021345">
    <property type="entry name" value="DUF2961"/>
</dbReference>
<dbReference type="RefSeq" id="WP_169457176.1">
    <property type="nucleotide sequence ID" value="NZ_CP051774.1"/>
</dbReference>
<evidence type="ECO:0000313" key="3">
    <source>
        <dbReference type="Proteomes" id="UP000501812"/>
    </source>
</evidence>
<keyword evidence="1" id="KW-0732">Signal</keyword>
<accession>A0A858RQR9</accession>